<dbReference type="SMART" id="SM00100">
    <property type="entry name" value="cNMP"/>
    <property type="match status" value="1"/>
</dbReference>
<keyword evidence="8" id="KW-1185">Reference proteome</keyword>
<dbReference type="GO" id="GO:0005509">
    <property type="term" value="F:calcium ion binding"/>
    <property type="evidence" value="ECO:0007669"/>
    <property type="project" value="InterPro"/>
</dbReference>
<dbReference type="PROSITE" id="PS50042">
    <property type="entry name" value="CNMP_BINDING_3"/>
    <property type="match status" value="1"/>
</dbReference>
<evidence type="ECO:0000313" key="8">
    <source>
        <dbReference type="Proteomes" id="UP001515480"/>
    </source>
</evidence>
<dbReference type="Proteomes" id="UP001515480">
    <property type="component" value="Unassembled WGS sequence"/>
</dbReference>
<dbReference type="PANTHER" id="PTHR34524">
    <property type="entry name" value="CALCYPHOSIN"/>
    <property type="match status" value="1"/>
</dbReference>
<evidence type="ECO:0000259" key="5">
    <source>
        <dbReference type="PROSITE" id="PS50042"/>
    </source>
</evidence>
<gene>
    <name evidence="7" type="ORF">AB1Y20_008926</name>
</gene>
<feature type="domain" description="EF-hand" evidence="6">
    <location>
        <begin position="269"/>
        <end position="304"/>
    </location>
</feature>
<comment type="caution">
    <text evidence="7">The sequence shown here is derived from an EMBL/GenBank/DDBJ whole genome shotgun (WGS) entry which is preliminary data.</text>
</comment>
<dbReference type="PROSITE" id="PS00018">
    <property type="entry name" value="EF_HAND_1"/>
    <property type="match status" value="3"/>
</dbReference>
<evidence type="ECO:0000259" key="6">
    <source>
        <dbReference type="PROSITE" id="PS50222"/>
    </source>
</evidence>
<dbReference type="InterPro" id="IPR014710">
    <property type="entry name" value="RmlC-like_jellyroll"/>
</dbReference>
<feature type="domain" description="Cyclic nucleotide-binding" evidence="5">
    <location>
        <begin position="95"/>
        <end position="190"/>
    </location>
</feature>
<dbReference type="InterPro" id="IPR051581">
    <property type="entry name" value="Ca-bind"/>
</dbReference>
<dbReference type="SMART" id="SM00054">
    <property type="entry name" value="EFh"/>
    <property type="match status" value="4"/>
</dbReference>
<dbReference type="Pfam" id="PF13202">
    <property type="entry name" value="EF-hand_5"/>
    <property type="match status" value="2"/>
</dbReference>
<protein>
    <recommendedName>
        <fullName evidence="9">Calmodulin</fullName>
    </recommendedName>
</protein>
<dbReference type="InterPro" id="IPR002048">
    <property type="entry name" value="EF_hand_dom"/>
</dbReference>
<feature type="compositionally biased region" description="Low complexity" evidence="4">
    <location>
        <begin position="731"/>
        <end position="745"/>
    </location>
</feature>
<dbReference type="SUPFAM" id="SSF51206">
    <property type="entry name" value="cAMP-binding domain-like"/>
    <property type="match status" value="1"/>
</dbReference>
<feature type="region of interest" description="Disordered" evidence="4">
    <location>
        <begin position="43"/>
        <end position="73"/>
    </location>
</feature>
<dbReference type="PROSITE" id="PS50222">
    <property type="entry name" value="EF_HAND_2"/>
    <property type="match status" value="4"/>
</dbReference>
<dbReference type="InterPro" id="IPR000595">
    <property type="entry name" value="cNMP-bd_dom"/>
</dbReference>
<dbReference type="InterPro" id="IPR011992">
    <property type="entry name" value="EF-hand-dom_pair"/>
</dbReference>
<feature type="region of interest" description="Disordered" evidence="4">
    <location>
        <begin position="628"/>
        <end position="758"/>
    </location>
</feature>
<organism evidence="7 8">
    <name type="scientific">Prymnesium parvum</name>
    <name type="common">Toxic golden alga</name>
    <dbReference type="NCBI Taxonomy" id="97485"/>
    <lineage>
        <taxon>Eukaryota</taxon>
        <taxon>Haptista</taxon>
        <taxon>Haptophyta</taxon>
        <taxon>Prymnesiophyceae</taxon>
        <taxon>Prymnesiales</taxon>
        <taxon>Prymnesiaceae</taxon>
        <taxon>Prymnesium</taxon>
    </lineage>
</organism>
<evidence type="ECO:0000256" key="1">
    <source>
        <dbReference type="ARBA" id="ARBA00022723"/>
    </source>
</evidence>
<feature type="compositionally biased region" description="Acidic residues" evidence="4">
    <location>
        <begin position="646"/>
        <end position="659"/>
    </location>
</feature>
<dbReference type="PANTHER" id="PTHR34524:SF6">
    <property type="entry name" value="CALCYPHOSINE LIKE"/>
    <property type="match status" value="1"/>
</dbReference>
<feature type="domain" description="EF-hand" evidence="6">
    <location>
        <begin position="401"/>
        <end position="436"/>
    </location>
</feature>
<dbReference type="Gene3D" id="2.60.120.10">
    <property type="entry name" value="Jelly Rolls"/>
    <property type="match status" value="1"/>
</dbReference>
<evidence type="ECO:0000256" key="4">
    <source>
        <dbReference type="SAM" id="MobiDB-lite"/>
    </source>
</evidence>
<evidence type="ECO:0000256" key="3">
    <source>
        <dbReference type="ARBA" id="ARBA00022837"/>
    </source>
</evidence>
<feature type="compositionally biased region" description="Basic and acidic residues" evidence="4">
    <location>
        <begin position="660"/>
        <end position="691"/>
    </location>
</feature>
<dbReference type="CDD" id="cd00051">
    <property type="entry name" value="EFh"/>
    <property type="match status" value="1"/>
</dbReference>
<proteinExistence type="predicted"/>
<feature type="region of interest" description="Disordered" evidence="4">
    <location>
        <begin position="1"/>
        <end position="29"/>
    </location>
</feature>
<feature type="compositionally biased region" description="Low complexity" evidence="4">
    <location>
        <begin position="43"/>
        <end position="67"/>
    </location>
</feature>
<feature type="domain" description="EF-hand" evidence="6">
    <location>
        <begin position="437"/>
        <end position="472"/>
    </location>
</feature>
<keyword evidence="2" id="KW-0677">Repeat</keyword>
<dbReference type="InterPro" id="IPR018490">
    <property type="entry name" value="cNMP-bd_dom_sf"/>
</dbReference>
<dbReference type="InterPro" id="IPR018247">
    <property type="entry name" value="EF_Hand_1_Ca_BS"/>
</dbReference>
<evidence type="ECO:0000256" key="2">
    <source>
        <dbReference type="ARBA" id="ARBA00022737"/>
    </source>
</evidence>
<dbReference type="Gene3D" id="1.10.238.10">
    <property type="entry name" value="EF-hand"/>
    <property type="match status" value="3"/>
</dbReference>
<dbReference type="Pfam" id="PF00027">
    <property type="entry name" value="cNMP_binding"/>
    <property type="match status" value="1"/>
</dbReference>
<keyword evidence="1" id="KW-0479">Metal-binding</keyword>
<feature type="compositionally biased region" description="Low complexity" evidence="4">
    <location>
        <begin position="632"/>
        <end position="642"/>
    </location>
</feature>
<dbReference type="AlphaFoldDB" id="A0AB34K319"/>
<dbReference type="CDD" id="cd00038">
    <property type="entry name" value="CAP_ED"/>
    <property type="match status" value="1"/>
</dbReference>
<dbReference type="SUPFAM" id="SSF47473">
    <property type="entry name" value="EF-hand"/>
    <property type="match status" value="2"/>
</dbReference>
<dbReference type="Pfam" id="PF13833">
    <property type="entry name" value="EF-hand_8"/>
    <property type="match status" value="1"/>
</dbReference>
<keyword evidence="3" id="KW-0106">Calcium</keyword>
<evidence type="ECO:0008006" key="9">
    <source>
        <dbReference type="Google" id="ProtNLM"/>
    </source>
</evidence>
<evidence type="ECO:0000313" key="7">
    <source>
        <dbReference type="EMBL" id="KAL1527537.1"/>
    </source>
</evidence>
<name>A0AB34K319_PRYPA</name>
<accession>A0AB34K319</accession>
<sequence length="758" mass="81848">MTQDDGVDEVRPSPPSNAPTPGHMPANPTLRFHCRPAAIAVLATSRRTPPSAASAPSTTRARPAAPSLAKRKSEQSLLSAEACDRLVGVLQQMELFEDAAPELLRACVQAATKIECAEGDTVLAEGTMCEDLYLVESGEFRTWHGEEPEAALPSYAAGDAFGLLALGAAFLVPRRATCTAGGVVHVLSRDALNSVFLPPGRSRSLKRGASDSPPREGPPCKECFVRSWLERALEETHAALAAASAQLDFLVQQRGVGGELGAMLLHKFKDQRALELTLKTWDKDRDGTISLPEFKVELQRCGILASAAAVESLFHSIDEAAEGHILLSKFKRRLLELKERSSATEAALTRHEEAVHVLRRRAELLALALHAEEAAAAAEARLVPLDDDLPVELRLWRLLQARALDAPSLMHAWDSNGDEFISVGEFRKHARNLGLSVGQREMEELHARLDRNGDGAVDLPEVKAFLAEGEAAMRARLRRVLSRREARAAHAARARARAAVAVCAAAAELRVARREAGVRRAVLRVPLELKLADALLSKGAEATARLLRSWSEGGATGRTISAQSFCCGVRQLGLEATDEEVRALFRHFDADGSRALEVKELRKAVKELGAAAGEVAKETAEERRRLADAQRHAAAAAAAVPRAEVEAEAEEEEEEEAEGEAARRAHSCRDASRRRRAVEEASERRGAELRRATSALSARACREAAREAARRAARKLAAERAPLAVKRTEGSNSSACAAPAASKPPSGHESRRCHTVRA</sequence>
<reference evidence="7 8" key="1">
    <citation type="journal article" date="2024" name="Science">
        <title>Giant polyketide synthase enzymes in the biosynthesis of giant marine polyether toxins.</title>
        <authorList>
            <person name="Fallon T.R."/>
            <person name="Shende V.V."/>
            <person name="Wierzbicki I.H."/>
            <person name="Pendleton A.L."/>
            <person name="Watervoot N.F."/>
            <person name="Auber R.P."/>
            <person name="Gonzalez D.J."/>
            <person name="Wisecaver J.H."/>
            <person name="Moore B.S."/>
        </authorList>
    </citation>
    <scope>NUCLEOTIDE SEQUENCE [LARGE SCALE GENOMIC DNA]</scope>
    <source>
        <strain evidence="7 8">12B1</strain>
    </source>
</reference>
<dbReference type="EMBL" id="JBGBPQ010000002">
    <property type="protein sequence ID" value="KAL1527537.1"/>
    <property type="molecule type" value="Genomic_DNA"/>
</dbReference>
<feature type="compositionally biased region" description="Basic and acidic residues" evidence="4">
    <location>
        <begin position="700"/>
        <end position="710"/>
    </location>
</feature>
<feature type="domain" description="EF-hand" evidence="6">
    <location>
        <begin position="576"/>
        <end position="611"/>
    </location>
</feature>